<evidence type="ECO:0000256" key="8">
    <source>
        <dbReference type="ARBA" id="ARBA00022729"/>
    </source>
</evidence>
<evidence type="ECO:0000256" key="14">
    <source>
        <dbReference type="HAMAP-Rule" id="MF_01462"/>
    </source>
</evidence>
<evidence type="ECO:0000256" key="3">
    <source>
        <dbReference type="ARBA" id="ARBA00022426"/>
    </source>
</evidence>
<dbReference type="PANTHER" id="PTHR43627">
    <property type="match status" value="1"/>
</dbReference>
<keyword evidence="6 14" id="KW-0169">Cobalamin biosynthesis</keyword>
<evidence type="ECO:0000256" key="7">
    <source>
        <dbReference type="ARBA" id="ARBA00022692"/>
    </source>
</evidence>
<dbReference type="OrthoDB" id="9809846at2"/>
<keyword evidence="16" id="KW-1185">Reference proteome</keyword>
<evidence type="ECO:0000313" key="16">
    <source>
        <dbReference type="Proteomes" id="UP000005139"/>
    </source>
</evidence>
<accession>A1HUI7</accession>
<keyword evidence="11 14" id="KW-0472">Membrane</keyword>
<evidence type="ECO:0000256" key="12">
    <source>
        <dbReference type="ARBA" id="ARBA00023285"/>
    </source>
</evidence>
<dbReference type="RefSeq" id="WP_007290690.1">
    <property type="nucleotide sequence ID" value="NZ_AAWL01000047.1"/>
</dbReference>
<dbReference type="GO" id="GO:0043190">
    <property type="term" value="C:ATP-binding cassette (ABC) transporter complex"/>
    <property type="evidence" value="ECO:0007669"/>
    <property type="project" value="InterPro"/>
</dbReference>
<comment type="subunit">
    <text evidence="14">Forms an energy-coupling factor (ECF) transporter complex composed of an ATP-binding protein (A component, CbiO), a transmembrane protein (T component, CbiQ) and 2 possible substrate-capture proteins (S components, CbiM and CbiN) of unknown stoichimetry.</text>
</comment>
<keyword evidence="3 14" id="KW-0171">Cobalt transport</keyword>
<feature type="transmembrane region" description="Helical" evidence="14">
    <location>
        <begin position="162"/>
        <end position="187"/>
    </location>
</feature>
<evidence type="ECO:0000256" key="6">
    <source>
        <dbReference type="ARBA" id="ARBA00022573"/>
    </source>
</evidence>
<comment type="function">
    <text evidence="14">Part of the energy-coupling factor (ECF) transporter complex CbiMNOQ involved in cobalt import.</text>
</comment>
<feature type="transmembrane region" description="Helical" evidence="14">
    <location>
        <begin position="131"/>
        <end position="150"/>
    </location>
</feature>
<evidence type="ECO:0000256" key="9">
    <source>
        <dbReference type="ARBA" id="ARBA00022989"/>
    </source>
</evidence>
<dbReference type="NCBIfam" id="NF006184">
    <property type="entry name" value="PRK08319.1"/>
    <property type="match status" value="1"/>
</dbReference>
<protein>
    <recommendedName>
        <fullName evidence="14">Cobalt transport protein CbiM</fullName>
    </recommendedName>
    <alternativeName>
        <fullName evidence="14">Energy-coupling factor transporter probable substrate-capture protein CbiM</fullName>
        <shortName evidence="14">ECF transporter S component CbiM</shortName>
    </alternativeName>
</protein>
<comment type="caution">
    <text evidence="15">The sequence shown here is derived from an EMBL/GenBank/DDBJ whole genome shotgun (WGS) entry which is preliminary data.</text>
</comment>
<comment type="similarity">
    <text evidence="13 14">Belongs to the CbiM family.</text>
</comment>
<evidence type="ECO:0000256" key="10">
    <source>
        <dbReference type="ARBA" id="ARBA00023065"/>
    </source>
</evidence>
<keyword evidence="7 14" id="KW-0812">Transmembrane</keyword>
<organism evidence="15 16">
    <name type="scientific">Thermosinus carboxydivorans Nor1</name>
    <dbReference type="NCBI Taxonomy" id="401526"/>
    <lineage>
        <taxon>Bacteria</taxon>
        <taxon>Bacillati</taxon>
        <taxon>Bacillota</taxon>
        <taxon>Negativicutes</taxon>
        <taxon>Selenomonadales</taxon>
        <taxon>Sporomusaceae</taxon>
        <taxon>Thermosinus</taxon>
    </lineage>
</organism>
<evidence type="ECO:0000256" key="13">
    <source>
        <dbReference type="ARBA" id="ARBA00060918"/>
    </source>
</evidence>
<dbReference type="InterPro" id="IPR002751">
    <property type="entry name" value="CbiM/NikMN"/>
</dbReference>
<evidence type="ECO:0000256" key="2">
    <source>
        <dbReference type="ARBA" id="ARBA00004953"/>
    </source>
</evidence>
<dbReference type="AlphaFoldDB" id="A1HUI7"/>
<gene>
    <name evidence="14" type="primary">cbiM</name>
    <name evidence="15" type="ORF">TcarDRAFT_2746</name>
</gene>
<dbReference type="FunFam" id="1.10.1760.20:FF:000001">
    <property type="entry name" value="Cobalt transport protein CbiM"/>
    <property type="match status" value="1"/>
</dbReference>
<dbReference type="Gene3D" id="1.10.1760.20">
    <property type="match status" value="1"/>
</dbReference>
<keyword evidence="9 14" id="KW-1133">Transmembrane helix</keyword>
<feature type="transmembrane region" description="Helical" evidence="14">
    <location>
        <begin position="66"/>
        <end position="83"/>
    </location>
</feature>
<dbReference type="Pfam" id="PF01891">
    <property type="entry name" value="CbiM"/>
    <property type="match status" value="1"/>
</dbReference>
<evidence type="ECO:0000256" key="1">
    <source>
        <dbReference type="ARBA" id="ARBA00004429"/>
    </source>
</evidence>
<evidence type="ECO:0000256" key="11">
    <source>
        <dbReference type="ARBA" id="ARBA00023136"/>
    </source>
</evidence>
<keyword evidence="4 14" id="KW-0813">Transport</keyword>
<comment type="pathway">
    <text evidence="2 14">Cofactor biosynthesis; adenosylcobalamin biosynthesis.</text>
</comment>
<comment type="subcellular location">
    <subcellularLocation>
        <location evidence="1">Cell inner membrane</location>
        <topology evidence="1">Multi-pass membrane protein</topology>
    </subcellularLocation>
    <subcellularLocation>
        <location evidence="14">Cell membrane</location>
        <topology evidence="14">Multi-pass membrane protein</topology>
    </subcellularLocation>
</comment>
<keyword evidence="8" id="KW-0732">Signal</keyword>
<dbReference type="UniPathway" id="UPA00148"/>
<dbReference type="PANTHER" id="PTHR43627:SF1">
    <property type="entry name" value="COBALT TRANSPORT PROTEIN CBIM"/>
    <property type="match status" value="1"/>
</dbReference>
<dbReference type="EMBL" id="AAWL01000047">
    <property type="protein sequence ID" value="EAX46310.1"/>
    <property type="molecule type" value="Genomic_DNA"/>
</dbReference>
<dbReference type="Proteomes" id="UP000005139">
    <property type="component" value="Unassembled WGS sequence"/>
</dbReference>
<name>A1HUI7_9FIRM</name>
<sequence>MKAIGLLGYFFIISVIAPAVAHAMHIMEGFLPKEQALLWGAAVIPFLAAGIRRIRGLLAAHPERKMILGLAAAFIFVLSALKIPSVTGSSSHPTGVGLSAVLFGPAVSSVLSGIVLIFQALLLAHGGLTTWGANTFSMGIAGAFVAWGIFKIACRVGLSEKIAIFLAAMLGDWATYLVTAGQLALAFPDAVGGVWAAYAKFLGIFALTQLPLAVSEGILSVVVYNTLTRYAALGMIDLWWNERRNHA</sequence>
<dbReference type="NCBIfam" id="TIGR00123">
    <property type="entry name" value="cbiM"/>
    <property type="match status" value="1"/>
</dbReference>
<reference evidence="15 16" key="2">
    <citation type="submission" date="2007-01" db="EMBL/GenBank/DDBJ databases">
        <title>Sequencing of the draft genome and assembly of Thermosinus carboxydivorans Nor1.</title>
        <authorList>
            <consortium name="US DOE Joint Genome Institute (JGI-PGF)"/>
            <person name="Copeland A."/>
            <person name="Lucas S."/>
            <person name="Lapidus A."/>
            <person name="Barry K."/>
            <person name="Glavina del Rio T."/>
            <person name="Dalin E."/>
            <person name="Tice H."/>
            <person name="Bruce D."/>
            <person name="Pitluck S."/>
            <person name="Richardson P."/>
        </authorList>
    </citation>
    <scope>NUCLEOTIDE SEQUENCE [LARGE SCALE GENOMIC DNA]</scope>
    <source>
        <strain evidence="15 16">Nor1</strain>
    </source>
</reference>
<keyword evidence="5 14" id="KW-1003">Cell membrane</keyword>
<reference evidence="15 16" key="1">
    <citation type="submission" date="2007-01" db="EMBL/GenBank/DDBJ databases">
        <title>Annotation of the draft genome assembly of Thermosinus carboxydivorans Nor1.</title>
        <authorList>
            <consortium name="US DOE Joint Genome Institute (JGI-ORNL)"/>
            <person name="Larimer F."/>
            <person name="Land M."/>
            <person name="Hauser L."/>
        </authorList>
    </citation>
    <scope>NUCLEOTIDE SEQUENCE [LARGE SCALE GENOMIC DNA]</scope>
    <source>
        <strain evidence="15 16">Nor1</strain>
    </source>
</reference>
<dbReference type="InterPro" id="IPR018024">
    <property type="entry name" value="CbiM"/>
</dbReference>
<evidence type="ECO:0000313" key="15">
    <source>
        <dbReference type="EMBL" id="EAX46310.1"/>
    </source>
</evidence>
<dbReference type="eggNOG" id="COG0310">
    <property type="taxonomic scope" value="Bacteria"/>
</dbReference>
<dbReference type="GO" id="GO:0009236">
    <property type="term" value="P:cobalamin biosynthetic process"/>
    <property type="evidence" value="ECO:0007669"/>
    <property type="project" value="UniProtKB-UniRule"/>
</dbReference>
<dbReference type="HAMAP" id="MF_01462">
    <property type="entry name" value="CbiM"/>
    <property type="match status" value="1"/>
</dbReference>
<feature type="transmembrane region" description="Helical" evidence="14">
    <location>
        <begin position="103"/>
        <end position="124"/>
    </location>
</feature>
<keyword evidence="12 14" id="KW-0170">Cobalt</keyword>
<keyword evidence="10 14" id="KW-0406">Ion transport</keyword>
<proteinExistence type="inferred from homology"/>
<dbReference type="GO" id="GO:0015087">
    <property type="term" value="F:cobalt ion transmembrane transporter activity"/>
    <property type="evidence" value="ECO:0007669"/>
    <property type="project" value="UniProtKB-UniRule"/>
</dbReference>
<evidence type="ECO:0000256" key="5">
    <source>
        <dbReference type="ARBA" id="ARBA00022475"/>
    </source>
</evidence>
<evidence type="ECO:0000256" key="4">
    <source>
        <dbReference type="ARBA" id="ARBA00022448"/>
    </source>
</evidence>
<comment type="caution">
    <text evidence="14">Lacks conserved residue(s) required for the propagation of feature annotation.</text>
</comment>